<dbReference type="AlphaFoldDB" id="A0A182KIT8"/>
<evidence type="ECO:0000313" key="2">
    <source>
        <dbReference type="Proteomes" id="UP000075881"/>
    </source>
</evidence>
<name>A0A182KIT8_9DIPT</name>
<evidence type="ECO:0000313" key="1">
    <source>
        <dbReference type="EnsemblMetazoa" id="ACHR014347-PA"/>
    </source>
</evidence>
<dbReference type="Proteomes" id="UP000075881">
    <property type="component" value="Unassembled WGS sequence"/>
</dbReference>
<sequence>MLTYETIGFRKEDIVSVEIIKPMDTGIVESLEKVHTAIVVQRVVRYVSVVLVATDQIRRVGRCVEPRHTNHRRLAKPMVHRKQTRSAGKIVQHQIELVITRIVHDRLISLRSKNADAHGDRIFVEYLHAFHYARLCHLVKIDRRRTLVDSVVRLLQVDVRNVRLRLTLYVR</sequence>
<keyword evidence="2" id="KW-1185">Reference proteome</keyword>
<protein>
    <submittedName>
        <fullName evidence="1">Uncharacterized protein</fullName>
    </submittedName>
</protein>
<accession>A0A182KIT8</accession>
<organism evidence="1 2">
    <name type="scientific">Anopheles christyi</name>
    <dbReference type="NCBI Taxonomy" id="43041"/>
    <lineage>
        <taxon>Eukaryota</taxon>
        <taxon>Metazoa</taxon>
        <taxon>Ecdysozoa</taxon>
        <taxon>Arthropoda</taxon>
        <taxon>Hexapoda</taxon>
        <taxon>Insecta</taxon>
        <taxon>Pterygota</taxon>
        <taxon>Neoptera</taxon>
        <taxon>Endopterygota</taxon>
        <taxon>Diptera</taxon>
        <taxon>Nematocera</taxon>
        <taxon>Culicoidea</taxon>
        <taxon>Culicidae</taxon>
        <taxon>Anophelinae</taxon>
        <taxon>Anopheles</taxon>
    </lineage>
</organism>
<dbReference type="EnsemblMetazoa" id="ACHR014347-RA">
    <property type="protein sequence ID" value="ACHR014347-PA"/>
    <property type="gene ID" value="ACHR014347"/>
</dbReference>
<reference evidence="2" key="1">
    <citation type="submission" date="2013-03" db="EMBL/GenBank/DDBJ databases">
        <title>The Genome Sequence of Anopheles christyi ACHKN1017.</title>
        <authorList>
            <consortium name="The Broad Institute Genomics Platform"/>
            <person name="Neafsey D.E."/>
            <person name="Besansky N."/>
            <person name="Walker B."/>
            <person name="Young S.K."/>
            <person name="Zeng Q."/>
            <person name="Gargeya S."/>
            <person name="Fitzgerald M."/>
            <person name="Haas B."/>
            <person name="Abouelleil A."/>
            <person name="Allen A.W."/>
            <person name="Alvarado L."/>
            <person name="Arachchi H.M."/>
            <person name="Berlin A.M."/>
            <person name="Chapman S.B."/>
            <person name="Gainer-Dewar J."/>
            <person name="Goldberg J."/>
            <person name="Griggs A."/>
            <person name="Gujja S."/>
            <person name="Hansen M."/>
            <person name="Howarth C."/>
            <person name="Imamovic A."/>
            <person name="Ireland A."/>
            <person name="Larimer J."/>
            <person name="McCowan C."/>
            <person name="Murphy C."/>
            <person name="Pearson M."/>
            <person name="Poon T.W."/>
            <person name="Priest M."/>
            <person name="Roberts A."/>
            <person name="Saif S."/>
            <person name="Shea T."/>
            <person name="Sisk P."/>
            <person name="Sykes S."/>
            <person name="Wortman J."/>
            <person name="Nusbaum C."/>
            <person name="Birren B."/>
        </authorList>
    </citation>
    <scope>NUCLEOTIDE SEQUENCE [LARGE SCALE GENOMIC DNA]</scope>
    <source>
        <strain evidence="2">ACHKN1017</strain>
    </source>
</reference>
<reference evidence="1" key="2">
    <citation type="submission" date="2020-05" db="UniProtKB">
        <authorList>
            <consortium name="EnsemblMetazoa"/>
        </authorList>
    </citation>
    <scope>IDENTIFICATION</scope>
    <source>
        <strain evidence="1">ACHKN1017</strain>
    </source>
</reference>
<dbReference type="VEuPathDB" id="VectorBase:ACHR014347"/>
<proteinExistence type="predicted"/>